<dbReference type="KEGG" id="glj:GKIL_2667"/>
<feature type="transmembrane region" description="Helical" evidence="1">
    <location>
        <begin position="148"/>
        <end position="166"/>
    </location>
</feature>
<dbReference type="RefSeq" id="WP_023174117.1">
    <property type="nucleotide sequence ID" value="NC_022600.1"/>
</dbReference>
<name>U5QJ76_GLOK1</name>
<keyword evidence="1" id="KW-1133">Transmembrane helix</keyword>
<keyword evidence="4" id="KW-1185">Reference proteome</keyword>
<evidence type="ECO:0000259" key="2">
    <source>
        <dbReference type="Pfam" id="PF09990"/>
    </source>
</evidence>
<feature type="transmembrane region" description="Helical" evidence="1">
    <location>
        <begin position="71"/>
        <end position="94"/>
    </location>
</feature>
<feature type="transmembrane region" description="Helical" evidence="1">
    <location>
        <begin position="114"/>
        <end position="136"/>
    </location>
</feature>
<dbReference type="OrthoDB" id="421623at2"/>
<keyword evidence="1" id="KW-0472">Membrane</keyword>
<keyword evidence="1" id="KW-0812">Transmembrane</keyword>
<evidence type="ECO:0000313" key="4">
    <source>
        <dbReference type="Proteomes" id="UP000017396"/>
    </source>
</evidence>
<proteinExistence type="predicted"/>
<feature type="transmembrane region" description="Helical" evidence="1">
    <location>
        <begin position="28"/>
        <end position="51"/>
    </location>
</feature>
<dbReference type="STRING" id="1183438.GKIL_2667"/>
<feature type="domain" description="DUF2231" evidence="2">
    <location>
        <begin position="22"/>
        <end position="183"/>
    </location>
</feature>
<reference evidence="3 4" key="1">
    <citation type="journal article" date="2013" name="PLoS ONE">
        <title>Cultivation and Complete Genome Sequencing of Gloeobacter kilaueensis sp. nov., from a Lava Cave in Kilauea Caldera, Hawai'i.</title>
        <authorList>
            <person name="Saw J.H."/>
            <person name="Schatz M."/>
            <person name="Brown M.V."/>
            <person name="Kunkel D.D."/>
            <person name="Foster J.S."/>
            <person name="Shick H."/>
            <person name="Christensen S."/>
            <person name="Hou S."/>
            <person name="Wan X."/>
            <person name="Donachie S.P."/>
        </authorList>
    </citation>
    <scope>NUCLEOTIDE SEQUENCE [LARGE SCALE GENOMIC DNA]</scope>
    <source>
        <strain evidence="4">JS</strain>
    </source>
</reference>
<gene>
    <name evidence="3" type="ORF">GKIL_2667</name>
</gene>
<dbReference type="Proteomes" id="UP000017396">
    <property type="component" value="Chromosome"/>
</dbReference>
<dbReference type="eggNOG" id="COG4244">
    <property type="taxonomic scope" value="Bacteria"/>
</dbReference>
<dbReference type="HOGENOM" id="CLU_1359266_0_0_3"/>
<dbReference type="Pfam" id="PF09990">
    <property type="entry name" value="DUF2231"/>
    <property type="match status" value="1"/>
</dbReference>
<dbReference type="EMBL" id="CP003587">
    <property type="protein sequence ID" value="AGY58913.1"/>
    <property type="molecule type" value="Genomic_DNA"/>
</dbReference>
<evidence type="ECO:0000256" key="1">
    <source>
        <dbReference type="SAM" id="Phobius"/>
    </source>
</evidence>
<protein>
    <recommendedName>
        <fullName evidence="2">DUF2231 domain-containing protein</fullName>
    </recommendedName>
</protein>
<dbReference type="AlphaFoldDB" id="U5QJ76"/>
<accession>U5QJ76</accession>
<organism evidence="3 4">
    <name type="scientific">Gloeobacter kilaueensis (strain ATCC BAA-2537 / CCAP 1431/1 / ULC 316 / JS1)</name>
    <dbReference type="NCBI Taxonomy" id="1183438"/>
    <lineage>
        <taxon>Bacteria</taxon>
        <taxon>Bacillati</taxon>
        <taxon>Cyanobacteriota</taxon>
        <taxon>Cyanophyceae</taxon>
        <taxon>Gloeobacterales</taxon>
        <taxon>Gloeobacteraceae</taxon>
        <taxon>Gloeobacter</taxon>
    </lineage>
</organism>
<dbReference type="InterPro" id="IPR019251">
    <property type="entry name" value="DUF2231_TM"/>
</dbReference>
<sequence>MNPTAAGDLGLGLGVNQLPYLVPLHPTFVHLTIGLFIIAVFFDVAGAFYSFRKRLGLTLPIGRMSLFDAGWWNLVAAAVISFVTVGFGLFELLLAPVPVGTRSPWGLTAAQTMFYHGIGGILMLTLIVALAVWRGFQRYRWRRGAERQVQWSYVLASVVAVGLMYLQGELGAQMANDFGIHNTTVQQLKARNAPALRPVTPEASVDESP</sequence>
<evidence type="ECO:0000313" key="3">
    <source>
        <dbReference type="EMBL" id="AGY58913.1"/>
    </source>
</evidence>